<protein>
    <recommendedName>
        <fullName evidence="12">Ku domain-containing protein</fullName>
    </recommendedName>
</protein>
<dbReference type="InterPro" id="IPR036465">
    <property type="entry name" value="vWFA_dom_sf"/>
</dbReference>
<accession>A0A9W7BHM2</accession>
<keyword evidence="6" id="KW-0067">ATP-binding</keyword>
<feature type="region of interest" description="Disordered" evidence="11">
    <location>
        <begin position="708"/>
        <end position="730"/>
    </location>
</feature>
<keyword evidence="9" id="KW-0234">DNA repair</keyword>
<dbReference type="SUPFAM" id="SSF53300">
    <property type="entry name" value="vWA-like"/>
    <property type="match status" value="1"/>
</dbReference>
<evidence type="ECO:0000256" key="6">
    <source>
        <dbReference type="ARBA" id="ARBA00022840"/>
    </source>
</evidence>
<evidence type="ECO:0000256" key="3">
    <source>
        <dbReference type="ARBA" id="ARBA00022763"/>
    </source>
</evidence>
<reference evidence="14" key="1">
    <citation type="journal article" date="2023" name="Commun. Biol.">
        <title>Genome analysis of Parmales, the sister group of diatoms, reveals the evolutionary specialization of diatoms from phago-mixotrophs to photoautotrophs.</title>
        <authorList>
            <person name="Ban H."/>
            <person name="Sato S."/>
            <person name="Yoshikawa S."/>
            <person name="Yamada K."/>
            <person name="Nakamura Y."/>
            <person name="Ichinomiya M."/>
            <person name="Sato N."/>
            <person name="Blanc-Mathieu R."/>
            <person name="Endo H."/>
            <person name="Kuwata A."/>
            <person name="Ogata H."/>
        </authorList>
    </citation>
    <scope>NUCLEOTIDE SEQUENCE [LARGE SCALE GENOMIC DNA]</scope>
    <source>
        <strain evidence="14">NIES 3699</strain>
    </source>
</reference>
<feature type="compositionally biased region" description="Basic and acidic residues" evidence="11">
    <location>
        <begin position="710"/>
        <end position="723"/>
    </location>
</feature>
<dbReference type="SUPFAM" id="SSF100939">
    <property type="entry name" value="SPOC domain-like"/>
    <property type="match status" value="1"/>
</dbReference>
<keyword evidence="7" id="KW-0238">DNA-binding</keyword>
<comment type="caution">
    <text evidence="13">The sequence shown here is derived from an EMBL/GenBank/DDBJ whole genome shotgun (WGS) entry which is preliminary data.</text>
</comment>
<gene>
    <name evidence="13" type="ORF">TrVE_jg7861</name>
</gene>
<evidence type="ECO:0000256" key="4">
    <source>
        <dbReference type="ARBA" id="ARBA00022801"/>
    </source>
</evidence>
<proteinExistence type="predicted"/>
<dbReference type="GO" id="GO:0016787">
    <property type="term" value="F:hydrolase activity"/>
    <property type="evidence" value="ECO:0007669"/>
    <property type="project" value="UniProtKB-KW"/>
</dbReference>
<dbReference type="PANTHER" id="PTHR12604">
    <property type="entry name" value="KU AUTOANTIGEN DNA HELICASE"/>
    <property type="match status" value="1"/>
</dbReference>
<dbReference type="GO" id="GO:0042162">
    <property type="term" value="F:telomeric DNA binding"/>
    <property type="evidence" value="ECO:0007669"/>
    <property type="project" value="TreeGrafter"/>
</dbReference>
<dbReference type="GO" id="GO:0006303">
    <property type="term" value="P:double-strand break repair via nonhomologous end joining"/>
    <property type="evidence" value="ECO:0007669"/>
    <property type="project" value="InterPro"/>
</dbReference>
<feature type="compositionally biased region" description="Basic and acidic residues" evidence="11">
    <location>
        <begin position="768"/>
        <end position="781"/>
    </location>
</feature>
<evidence type="ECO:0000256" key="7">
    <source>
        <dbReference type="ARBA" id="ARBA00023125"/>
    </source>
</evidence>
<dbReference type="AlphaFoldDB" id="A0A9W7BHM2"/>
<dbReference type="GO" id="GO:0000723">
    <property type="term" value="P:telomere maintenance"/>
    <property type="evidence" value="ECO:0007669"/>
    <property type="project" value="TreeGrafter"/>
</dbReference>
<dbReference type="Proteomes" id="UP001165160">
    <property type="component" value="Unassembled WGS sequence"/>
</dbReference>
<evidence type="ECO:0000256" key="9">
    <source>
        <dbReference type="ARBA" id="ARBA00023204"/>
    </source>
</evidence>
<dbReference type="Gene3D" id="3.40.50.410">
    <property type="entry name" value="von Willebrand factor, type A domain"/>
    <property type="match status" value="1"/>
</dbReference>
<keyword evidence="14" id="KW-1185">Reference proteome</keyword>
<dbReference type="Gene3D" id="1.10.1600.10">
    <property type="match status" value="1"/>
</dbReference>
<evidence type="ECO:0000256" key="2">
    <source>
        <dbReference type="ARBA" id="ARBA00022741"/>
    </source>
</evidence>
<dbReference type="GO" id="GO:0004386">
    <property type="term" value="F:helicase activity"/>
    <property type="evidence" value="ECO:0007669"/>
    <property type="project" value="UniProtKB-KW"/>
</dbReference>
<dbReference type="InterPro" id="IPR016194">
    <property type="entry name" value="SPOC-like_C_dom_sf"/>
</dbReference>
<evidence type="ECO:0000256" key="10">
    <source>
        <dbReference type="ARBA" id="ARBA00023242"/>
    </source>
</evidence>
<dbReference type="Pfam" id="PF02735">
    <property type="entry name" value="Ku"/>
    <property type="match status" value="1"/>
</dbReference>
<dbReference type="SMART" id="SM00559">
    <property type="entry name" value="Ku78"/>
    <property type="match status" value="1"/>
</dbReference>
<feature type="domain" description="Ku" evidence="12">
    <location>
        <begin position="432"/>
        <end position="577"/>
    </location>
</feature>
<sequence>MSLEPATKDACVFIVDLSPSMLSRYASETGDTKGLMNLEEVLGEGQSRMSSAIHAVQVLISSQMLRSKVHECTVLLIGTSVTRNRLAASSGEGGGYDNVVELMEFGRPTEEVLRDLEKVKRRHGYFEKDFEAAFVAPEVEKEVEREAKKVKQEDVKMKGESGTTDKSDPIAMMMELKKKSKGRQTAVVSSRFIPPSTENIDPAKLAVPCDFLPGFILAADILYNYTKKKRFNRKIYLLTDGESRVKEMKPGELNVVLTGLKDMSTEITIIGLDFDTEGEFGANLGREKSSKLQKAMQAIQEEESEGDEEEESDSSSEASVNVKEENEKLLMSIAKITGGAVTAARNLIEMMKVAGTKKIPRSTKKKMEFTIAPNLVLNAEYSLLVSKANLPTLRTHAFIKDEEGTVFRDADSKPLMADLLKDTVYTDKQSVDIEVAPENRTKAYRYGGDYITTNAYDEESLKIESKIAMRVMGFVSSSSIPQGALIDSGYAITGGISPRAQTAISALAQAMEEDKVVAIARFVKMEDADPVIGVLMPMKIDLKQSNSEDQVPNKLVFIQMPFEEDYAKFTFRSFESEETTELQKSAADDLIDQMMLGDDELCSTKLPNPAIRSLNRTLIKRVVEGAVEGVAGDEGGAKVDAIDESCFDEYALATPAHVLERCQVAAQKFSALFDLDKAEDEAKQATYSLPEAQQDDEVNIFNLSEVQQDDETKVTEKGHEADSMHPSSSTLATAYGLPKVQQATSSLPEAQQDDEVNIFSLSEVQQDDEVKVTEKGHEADSMHPSSSTLATAHGLPKVQQDDEANIFGKDQEAASMHPSSSTLTTAYSLSEVQQDNEVKVTEKGHEAASMLPTSSTLTTAYGLSEVQQGNETNVIYKGHEVSIPGPMLGGNFVHAPHSFKNITSTSMGVKFHSSMGSGVPVGADGEQESCRQK</sequence>
<evidence type="ECO:0000313" key="14">
    <source>
        <dbReference type="Proteomes" id="UP001165160"/>
    </source>
</evidence>
<feature type="region of interest" description="Disordered" evidence="11">
    <location>
        <begin position="291"/>
        <end position="321"/>
    </location>
</feature>
<dbReference type="GO" id="GO:0005524">
    <property type="term" value="F:ATP binding"/>
    <property type="evidence" value="ECO:0007669"/>
    <property type="project" value="UniProtKB-KW"/>
</dbReference>
<dbReference type="GO" id="GO:0043564">
    <property type="term" value="C:Ku70:Ku80 complex"/>
    <property type="evidence" value="ECO:0007669"/>
    <property type="project" value="TreeGrafter"/>
</dbReference>
<feature type="region of interest" description="Disordered" evidence="11">
    <location>
        <begin position="761"/>
        <end position="789"/>
    </location>
</feature>
<keyword evidence="10" id="KW-0539">Nucleus</keyword>
<evidence type="ECO:0000256" key="5">
    <source>
        <dbReference type="ARBA" id="ARBA00022806"/>
    </source>
</evidence>
<keyword evidence="3" id="KW-0227">DNA damage</keyword>
<name>A0A9W7BHM2_9STRA</name>
<dbReference type="GO" id="GO:0006310">
    <property type="term" value="P:DNA recombination"/>
    <property type="evidence" value="ECO:0007669"/>
    <property type="project" value="UniProtKB-KW"/>
</dbReference>
<feature type="compositionally biased region" description="Acidic residues" evidence="11">
    <location>
        <begin position="300"/>
        <end position="314"/>
    </location>
</feature>
<evidence type="ECO:0000256" key="11">
    <source>
        <dbReference type="SAM" id="MobiDB-lite"/>
    </source>
</evidence>
<comment type="subcellular location">
    <subcellularLocation>
        <location evidence="1">Nucleus</location>
    </subcellularLocation>
</comment>
<dbReference type="InterPro" id="IPR006164">
    <property type="entry name" value="DNA_bd_Ku70/Ku80"/>
</dbReference>
<evidence type="ECO:0000256" key="8">
    <source>
        <dbReference type="ARBA" id="ARBA00023172"/>
    </source>
</evidence>
<keyword evidence="5" id="KW-0347">Helicase</keyword>
<dbReference type="PANTHER" id="PTHR12604:SF4">
    <property type="entry name" value="X-RAY REPAIR CROSS-COMPLEMENTING PROTEIN 5"/>
    <property type="match status" value="1"/>
</dbReference>
<evidence type="ECO:0000259" key="12">
    <source>
        <dbReference type="SMART" id="SM00559"/>
    </source>
</evidence>
<keyword evidence="4" id="KW-0378">Hydrolase</keyword>
<organism evidence="13 14">
    <name type="scientific">Triparma verrucosa</name>
    <dbReference type="NCBI Taxonomy" id="1606542"/>
    <lineage>
        <taxon>Eukaryota</taxon>
        <taxon>Sar</taxon>
        <taxon>Stramenopiles</taxon>
        <taxon>Ochrophyta</taxon>
        <taxon>Bolidophyceae</taxon>
        <taxon>Parmales</taxon>
        <taxon>Triparmaceae</taxon>
        <taxon>Triparma</taxon>
    </lineage>
</organism>
<keyword evidence="8" id="KW-0233">DNA recombination</keyword>
<keyword evidence="2" id="KW-0547">Nucleotide-binding</keyword>
<evidence type="ECO:0000256" key="1">
    <source>
        <dbReference type="ARBA" id="ARBA00004123"/>
    </source>
</evidence>
<dbReference type="GO" id="GO:0003690">
    <property type="term" value="F:double-stranded DNA binding"/>
    <property type="evidence" value="ECO:0007669"/>
    <property type="project" value="TreeGrafter"/>
</dbReference>
<dbReference type="EMBL" id="BRXX01000059">
    <property type="protein sequence ID" value="GMH86350.1"/>
    <property type="molecule type" value="Genomic_DNA"/>
</dbReference>
<evidence type="ECO:0000313" key="13">
    <source>
        <dbReference type="EMBL" id="GMH86350.1"/>
    </source>
</evidence>
<dbReference type="Gene3D" id="2.40.290.10">
    <property type="match status" value="1"/>
</dbReference>